<protein>
    <submittedName>
        <fullName evidence="1">Uncharacterized protein</fullName>
    </submittedName>
</protein>
<proteinExistence type="predicted"/>
<keyword evidence="2" id="KW-1185">Reference proteome</keyword>
<dbReference type="AlphaFoldDB" id="A0AAV4SVJ9"/>
<organism evidence="1 2">
    <name type="scientific">Caerostris extrusa</name>
    <name type="common">Bark spider</name>
    <name type="synonym">Caerostris bankana</name>
    <dbReference type="NCBI Taxonomy" id="172846"/>
    <lineage>
        <taxon>Eukaryota</taxon>
        <taxon>Metazoa</taxon>
        <taxon>Ecdysozoa</taxon>
        <taxon>Arthropoda</taxon>
        <taxon>Chelicerata</taxon>
        <taxon>Arachnida</taxon>
        <taxon>Araneae</taxon>
        <taxon>Araneomorphae</taxon>
        <taxon>Entelegynae</taxon>
        <taxon>Araneoidea</taxon>
        <taxon>Araneidae</taxon>
        <taxon>Caerostris</taxon>
    </lineage>
</organism>
<dbReference type="Proteomes" id="UP001054945">
    <property type="component" value="Unassembled WGS sequence"/>
</dbReference>
<evidence type="ECO:0000313" key="2">
    <source>
        <dbReference type="Proteomes" id="UP001054945"/>
    </source>
</evidence>
<sequence length="98" mass="11390">MPYKVTYSEMKVIERDWDILRESFAIAKKYTMKVEVPCTELAYVKAYCQSVPRAQISLNSSQNDLSEFVPSHFSMNNLEVGIHELRNFSNPTDRHSDL</sequence>
<gene>
    <name evidence="1" type="ORF">CEXT_675381</name>
</gene>
<accession>A0AAV4SVJ9</accession>
<name>A0AAV4SVJ9_CAEEX</name>
<reference evidence="1 2" key="1">
    <citation type="submission" date="2021-06" db="EMBL/GenBank/DDBJ databases">
        <title>Caerostris extrusa draft genome.</title>
        <authorList>
            <person name="Kono N."/>
            <person name="Arakawa K."/>
        </authorList>
    </citation>
    <scope>NUCLEOTIDE SEQUENCE [LARGE SCALE GENOMIC DNA]</scope>
</reference>
<comment type="caution">
    <text evidence="1">The sequence shown here is derived from an EMBL/GenBank/DDBJ whole genome shotgun (WGS) entry which is preliminary data.</text>
</comment>
<dbReference type="EMBL" id="BPLR01010067">
    <property type="protein sequence ID" value="GIY36597.1"/>
    <property type="molecule type" value="Genomic_DNA"/>
</dbReference>
<evidence type="ECO:0000313" key="1">
    <source>
        <dbReference type="EMBL" id="GIY36597.1"/>
    </source>
</evidence>